<evidence type="ECO:0000256" key="1">
    <source>
        <dbReference type="SAM" id="Phobius"/>
    </source>
</evidence>
<organism evidence="2 3">
    <name type="scientific">Pholiota conissans</name>
    <dbReference type="NCBI Taxonomy" id="109636"/>
    <lineage>
        <taxon>Eukaryota</taxon>
        <taxon>Fungi</taxon>
        <taxon>Dikarya</taxon>
        <taxon>Basidiomycota</taxon>
        <taxon>Agaricomycotina</taxon>
        <taxon>Agaricomycetes</taxon>
        <taxon>Agaricomycetidae</taxon>
        <taxon>Agaricales</taxon>
        <taxon>Agaricineae</taxon>
        <taxon>Strophariaceae</taxon>
        <taxon>Pholiota</taxon>
    </lineage>
</organism>
<keyword evidence="1" id="KW-0472">Membrane</keyword>
<name>A0A9P5ZDA4_9AGAR</name>
<feature type="transmembrane region" description="Helical" evidence="1">
    <location>
        <begin position="390"/>
        <end position="409"/>
    </location>
</feature>
<keyword evidence="1" id="KW-0812">Transmembrane</keyword>
<keyword evidence="3" id="KW-1185">Reference proteome</keyword>
<feature type="transmembrane region" description="Helical" evidence="1">
    <location>
        <begin position="444"/>
        <end position="462"/>
    </location>
</feature>
<evidence type="ECO:0000313" key="3">
    <source>
        <dbReference type="Proteomes" id="UP000807469"/>
    </source>
</evidence>
<gene>
    <name evidence="2" type="ORF">BDN70DRAFT_984766</name>
</gene>
<dbReference type="EMBL" id="MU155138">
    <property type="protein sequence ID" value="KAF9485038.1"/>
    <property type="molecule type" value="Genomic_DNA"/>
</dbReference>
<dbReference type="AlphaFoldDB" id="A0A9P5ZDA4"/>
<sequence length="537" mass="61501">MTVVAEHGDVDSMAYTLSPLEGSHNIIHRTETTSSDTAVKMGKPGPVRLRRPDIVEEIEGLVGVTSFEYERYERNVKTEKYFWTKYKLEPVFTDFSRPEAPHPWTYYIHPEGGLYFINKSMSIPILTDVYVYDSEARRRLDDYITRIFEYIEKYSIEMPSEDSSRCGYYLVDHKSKCLFWLEEYNMMEPLSRVRVRYTPSLVGKYPTSFNNPLGVKCDLSIGTFVPMLLTSKFNEWYSVTSSQSICPYSQETLRKMLDLVKDIRSSNSDGTGASTVIYEERFLHLYGERMARLDADQSIHPERQKTLLFRSLAPLLLFGPYVHLLKLQGISVDSLVRKNDWRMLQQKLTEEWKEMTLYATVLLNANVAFLAIQSVDNSAPPGGRSNDQRASYFSIMASIGSIVLGLLLVRQHTTILDDQFLANRSASVWGLETLALMYSLPYALLMWGMISFFIAFSILCFGSGDALTIFMMSFTCFACFILLLWCISAAYEDKPFWKPWLLRKLVSNYSEGIQAGEGRLVPSRPCHASDSIMTDKA</sequence>
<comment type="caution">
    <text evidence="2">The sequence shown here is derived from an EMBL/GenBank/DDBJ whole genome shotgun (WGS) entry which is preliminary data.</text>
</comment>
<evidence type="ECO:0000313" key="2">
    <source>
        <dbReference type="EMBL" id="KAF9485038.1"/>
    </source>
</evidence>
<protein>
    <submittedName>
        <fullName evidence="2">Uncharacterized protein</fullName>
    </submittedName>
</protein>
<dbReference type="OrthoDB" id="2657661at2759"/>
<feature type="transmembrane region" description="Helical" evidence="1">
    <location>
        <begin position="469"/>
        <end position="491"/>
    </location>
</feature>
<dbReference type="Proteomes" id="UP000807469">
    <property type="component" value="Unassembled WGS sequence"/>
</dbReference>
<proteinExistence type="predicted"/>
<keyword evidence="1" id="KW-1133">Transmembrane helix</keyword>
<reference evidence="2" key="1">
    <citation type="submission" date="2020-11" db="EMBL/GenBank/DDBJ databases">
        <authorList>
            <consortium name="DOE Joint Genome Institute"/>
            <person name="Ahrendt S."/>
            <person name="Riley R."/>
            <person name="Andreopoulos W."/>
            <person name="Labutti K."/>
            <person name="Pangilinan J."/>
            <person name="Ruiz-Duenas F.J."/>
            <person name="Barrasa J.M."/>
            <person name="Sanchez-Garcia M."/>
            <person name="Camarero S."/>
            <person name="Miyauchi S."/>
            <person name="Serrano A."/>
            <person name="Linde D."/>
            <person name="Babiker R."/>
            <person name="Drula E."/>
            <person name="Ayuso-Fernandez I."/>
            <person name="Pacheco R."/>
            <person name="Padilla G."/>
            <person name="Ferreira P."/>
            <person name="Barriuso J."/>
            <person name="Kellner H."/>
            <person name="Castanera R."/>
            <person name="Alfaro M."/>
            <person name="Ramirez L."/>
            <person name="Pisabarro A.G."/>
            <person name="Kuo A."/>
            <person name="Tritt A."/>
            <person name="Lipzen A."/>
            <person name="He G."/>
            <person name="Yan M."/>
            <person name="Ng V."/>
            <person name="Cullen D."/>
            <person name="Martin F."/>
            <person name="Rosso M.-N."/>
            <person name="Henrissat B."/>
            <person name="Hibbett D."/>
            <person name="Martinez A.T."/>
            <person name="Grigoriev I.V."/>
        </authorList>
    </citation>
    <scope>NUCLEOTIDE SEQUENCE</scope>
    <source>
        <strain evidence="2">CIRM-BRFM 674</strain>
    </source>
</reference>
<accession>A0A9P5ZDA4</accession>